<evidence type="ECO:0000256" key="2">
    <source>
        <dbReference type="ARBA" id="ARBA00022695"/>
    </source>
</evidence>
<keyword evidence="3" id="KW-0540">Nuclease</keyword>
<dbReference type="GO" id="GO:0016787">
    <property type="term" value="F:hydrolase activity"/>
    <property type="evidence" value="ECO:0007669"/>
    <property type="project" value="UniProtKB-KW"/>
</dbReference>
<evidence type="ECO:0000256" key="3">
    <source>
        <dbReference type="ARBA" id="ARBA00022722"/>
    </source>
</evidence>
<evidence type="ECO:0000313" key="11">
    <source>
        <dbReference type="Proteomes" id="UP000701853"/>
    </source>
</evidence>
<sequence length="579" mass="67566">MYRIRDRVTPQLEVDLPEIRKMQVVVKELLGILLLDLRPEHLSDLMLSELVRKPCHQTCKNDEIIRIESSDLNGLLAVISVMKARKYVKKGCEAYLAYVLDSKVNDKKVESVSVVCEFSDVFLEELSRLPPVREKIDLRSGYYQLRVKDFDIPKTAFRTRYGHYEFLVMSFGLTNGPAIFMDLMNRVFRPYLDQFVVVFIDDILIYSRDESEHADHFRIVLQTLRDKQLYAKFSKHEFWLQEVGFLGHIVSASGIRVDPSKILAIMDWKPSRNTKLLQKDVNFEWSEKCQNSFDQLKALLTASLVLVQPESGKKYVIYSDALLIGLGCVLMQEGKVIAYASRQLKPHEKNYLTHDLELATIVFALKTWRHYLFGEKCHVFSYHKSLKYLMTQKDLNLRQRKWLELLKDYELVIDYHPGKANVVADALSQKSFSALHAMNAHLALSDDTLFCAELKAKPLFIQQICEAQKSDNDIIAKRDQCNSEFRFYVNDCLRFRNKLCVLKNPELIQMILSEAHHSRFSVHSPSTKMYNDLKQLYWWPRMKRDISDFFSKCLICQQVKAEHQVPSGLLQPIMIPEWK</sequence>
<dbReference type="InterPro" id="IPR000477">
    <property type="entry name" value="RT_dom"/>
</dbReference>
<reference evidence="10 11" key="1">
    <citation type="journal article" date="2021" name="bioRxiv">
        <title>The Gossypium anomalum genome as a resource for cotton improvement and evolutionary analysis of hybrid incompatibility.</title>
        <authorList>
            <person name="Grover C.E."/>
            <person name="Yuan D."/>
            <person name="Arick M.A."/>
            <person name="Miller E.R."/>
            <person name="Hu G."/>
            <person name="Peterson D.G."/>
            <person name="Wendel J.F."/>
            <person name="Udall J.A."/>
        </authorList>
    </citation>
    <scope>NUCLEOTIDE SEQUENCE [LARGE SCALE GENOMIC DNA]</scope>
    <source>
        <strain evidence="10">JFW-Udall</strain>
        <tissue evidence="10">Leaf</tissue>
    </source>
</reference>
<dbReference type="Pfam" id="PF17921">
    <property type="entry name" value="Integrase_H2C2"/>
    <property type="match status" value="1"/>
</dbReference>
<keyword evidence="6" id="KW-0695">RNA-directed DNA polymerase</keyword>
<dbReference type="PANTHER" id="PTHR37984:SF5">
    <property type="entry name" value="PROTEIN NYNRIN-LIKE"/>
    <property type="match status" value="1"/>
</dbReference>
<gene>
    <name evidence="10" type="ORF">CXB51_005743</name>
</gene>
<dbReference type="Gene3D" id="1.10.340.70">
    <property type="match status" value="1"/>
</dbReference>
<keyword evidence="11" id="KW-1185">Reference proteome</keyword>
<keyword evidence="4" id="KW-0255">Endonuclease</keyword>
<evidence type="ECO:0000256" key="1">
    <source>
        <dbReference type="ARBA" id="ARBA00022679"/>
    </source>
</evidence>
<dbReference type="PANTHER" id="PTHR37984">
    <property type="entry name" value="PROTEIN CBG26694"/>
    <property type="match status" value="1"/>
</dbReference>
<evidence type="ECO:0000256" key="6">
    <source>
        <dbReference type="ARBA" id="ARBA00022918"/>
    </source>
</evidence>
<dbReference type="SUPFAM" id="SSF56672">
    <property type="entry name" value="DNA/RNA polymerases"/>
    <property type="match status" value="1"/>
</dbReference>
<dbReference type="Pfam" id="PF17917">
    <property type="entry name" value="RT_RNaseH"/>
    <property type="match status" value="1"/>
</dbReference>
<dbReference type="EMBL" id="JAHUZN010000003">
    <property type="protein sequence ID" value="KAG8499237.1"/>
    <property type="molecule type" value="Genomic_DNA"/>
</dbReference>
<dbReference type="GO" id="GO:0004519">
    <property type="term" value="F:endonuclease activity"/>
    <property type="evidence" value="ECO:0007669"/>
    <property type="project" value="UniProtKB-KW"/>
</dbReference>
<feature type="domain" description="Integrase zinc-binding" evidence="9">
    <location>
        <begin position="504"/>
        <end position="561"/>
    </location>
</feature>
<dbReference type="Pfam" id="PF00078">
    <property type="entry name" value="RVT_1"/>
    <property type="match status" value="1"/>
</dbReference>
<evidence type="ECO:0000259" key="9">
    <source>
        <dbReference type="Pfam" id="PF17921"/>
    </source>
</evidence>
<feature type="domain" description="Reverse transcriptase RNase H-like" evidence="8">
    <location>
        <begin position="312"/>
        <end position="409"/>
    </location>
</feature>
<protein>
    <recommendedName>
        <fullName evidence="12">DNA/RNA polymerases superfamily protein</fullName>
    </recommendedName>
</protein>
<dbReference type="InterPro" id="IPR043502">
    <property type="entry name" value="DNA/RNA_pol_sf"/>
</dbReference>
<accession>A0A8J6D5F2</accession>
<dbReference type="Proteomes" id="UP000701853">
    <property type="component" value="Chromosome 3"/>
</dbReference>
<evidence type="ECO:0000256" key="4">
    <source>
        <dbReference type="ARBA" id="ARBA00022759"/>
    </source>
</evidence>
<dbReference type="InterPro" id="IPR050951">
    <property type="entry name" value="Retrovirus_Pol_polyprotein"/>
</dbReference>
<dbReference type="OrthoDB" id="415724at2759"/>
<keyword evidence="2" id="KW-0548">Nucleotidyltransferase</keyword>
<keyword evidence="5" id="KW-0378">Hydrolase</keyword>
<keyword evidence="1" id="KW-0808">Transferase</keyword>
<dbReference type="InterPro" id="IPR041588">
    <property type="entry name" value="Integrase_H2C2"/>
</dbReference>
<dbReference type="AlphaFoldDB" id="A0A8J6D5F2"/>
<evidence type="ECO:0000259" key="7">
    <source>
        <dbReference type="Pfam" id="PF00078"/>
    </source>
</evidence>
<feature type="domain" description="Reverse transcriptase" evidence="7">
    <location>
        <begin position="135"/>
        <end position="249"/>
    </location>
</feature>
<dbReference type="InterPro" id="IPR043128">
    <property type="entry name" value="Rev_trsase/Diguanyl_cyclase"/>
</dbReference>
<dbReference type="InterPro" id="IPR041373">
    <property type="entry name" value="RT_RNaseH"/>
</dbReference>
<dbReference type="GO" id="GO:0003964">
    <property type="term" value="F:RNA-directed DNA polymerase activity"/>
    <property type="evidence" value="ECO:0007669"/>
    <property type="project" value="UniProtKB-KW"/>
</dbReference>
<name>A0A8J6D5F2_9ROSI</name>
<comment type="caution">
    <text evidence="10">The sequence shown here is derived from an EMBL/GenBank/DDBJ whole genome shotgun (WGS) entry which is preliminary data.</text>
</comment>
<dbReference type="Gene3D" id="3.10.10.10">
    <property type="entry name" value="HIV Type 1 Reverse Transcriptase, subunit A, domain 1"/>
    <property type="match status" value="1"/>
</dbReference>
<evidence type="ECO:0000256" key="5">
    <source>
        <dbReference type="ARBA" id="ARBA00022801"/>
    </source>
</evidence>
<dbReference type="CDD" id="cd09274">
    <property type="entry name" value="RNase_HI_RT_Ty3"/>
    <property type="match status" value="1"/>
</dbReference>
<proteinExistence type="predicted"/>
<dbReference type="CDD" id="cd01647">
    <property type="entry name" value="RT_LTR"/>
    <property type="match status" value="1"/>
</dbReference>
<organism evidence="10 11">
    <name type="scientific">Gossypium anomalum</name>
    <dbReference type="NCBI Taxonomy" id="47600"/>
    <lineage>
        <taxon>Eukaryota</taxon>
        <taxon>Viridiplantae</taxon>
        <taxon>Streptophyta</taxon>
        <taxon>Embryophyta</taxon>
        <taxon>Tracheophyta</taxon>
        <taxon>Spermatophyta</taxon>
        <taxon>Magnoliopsida</taxon>
        <taxon>eudicotyledons</taxon>
        <taxon>Gunneridae</taxon>
        <taxon>Pentapetalae</taxon>
        <taxon>rosids</taxon>
        <taxon>malvids</taxon>
        <taxon>Malvales</taxon>
        <taxon>Malvaceae</taxon>
        <taxon>Malvoideae</taxon>
        <taxon>Gossypium</taxon>
    </lineage>
</organism>
<dbReference type="Gene3D" id="3.30.70.270">
    <property type="match status" value="2"/>
</dbReference>
<evidence type="ECO:0008006" key="12">
    <source>
        <dbReference type="Google" id="ProtNLM"/>
    </source>
</evidence>
<evidence type="ECO:0000259" key="8">
    <source>
        <dbReference type="Pfam" id="PF17917"/>
    </source>
</evidence>
<evidence type="ECO:0000313" key="10">
    <source>
        <dbReference type="EMBL" id="KAG8499237.1"/>
    </source>
</evidence>